<dbReference type="PANTHER" id="PTHR45693">
    <property type="entry name" value="TRANSCRIPTION FACTOR TGA9"/>
    <property type="match status" value="1"/>
</dbReference>
<dbReference type="PANTHER" id="PTHR45693:SF9">
    <property type="entry name" value="TRANSCRIPTION FACTOR TGA9"/>
    <property type="match status" value="1"/>
</dbReference>
<comment type="caution">
    <text evidence="2">The sequence shown here is derived from an EMBL/GenBank/DDBJ whole genome shotgun (WGS) entry which is preliminary data.</text>
</comment>
<evidence type="ECO:0000256" key="1">
    <source>
        <dbReference type="SAM" id="MobiDB-lite"/>
    </source>
</evidence>
<feature type="compositionally biased region" description="Polar residues" evidence="1">
    <location>
        <begin position="28"/>
        <end position="39"/>
    </location>
</feature>
<evidence type="ECO:0008006" key="4">
    <source>
        <dbReference type="Google" id="ProtNLM"/>
    </source>
</evidence>
<dbReference type="EMBL" id="JAIQCV010000010">
    <property type="protein sequence ID" value="KAH1057700.1"/>
    <property type="molecule type" value="Genomic_DNA"/>
</dbReference>
<feature type="region of interest" description="Disordered" evidence="1">
    <location>
        <begin position="20"/>
        <end position="50"/>
    </location>
</feature>
<sequence length="114" mass="13096">MADFDDFCYPYHVHDYMLQGQESHRHQQSPTLPRNFRRGSTSEKQLDAKVQKQKKEKTIFCLLAYVQQLESNRIKLTQLEQDLQRARSQGFFLGGSAGTVGNISSGKFLGKKNN</sequence>
<dbReference type="Proteomes" id="UP000828251">
    <property type="component" value="Unassembled WGS sequence"/>
</dbReference>
<gene>
    <name evidence="2" type="ORF">J1N35_035765</name>
</gene>
<evidence type="ECO:0000313" key="3">
    <source>
        <dbReference type="Proteomes" id="UP000828251"/>
    </source>
</evidence>
<proteinExistence type="predicted"/>
<dbReference type="AlphaFoldDB" id="A0A9D3ZRZ5"/>
<organism evidence="2 3">
    <name type="scientific">Gossypium stocksii</name>
    <dbReference type="NCBI Taxonomy" id="47602"/>
    <lineage>
        <taxon>Eukaryota</taxon>
        <taxon>Viridiplantae</taxon>
        <taxon>Streptophyta</taxon>
        <taxon>Embryophyta</taxon>
        <taxon>Tracheophyta</taxon>
        <taxon>Spermatophyta</taxon>
        <taxon>Magnoliopsida</taxon>
        <taxon>eudicotyledons</taxon>
        <taxon>Gunneridae</taxon>
        <taxon>Pentapetalae</taxon>
        <taxon>rosids</taxon>
        <taxon>malvids</taxon>
        <taxon>Malvales</taxon>
        <taxon>Malvaceae</taxon>
        <taxon>Malvoideae</taxon>
        <taxon>Gossypium</taxon>
    </lineage>
</organism>
<accession>A0A9D3ZRZ5</accession>
<dbReference type="OrthoDB" id="1737353at2759"/>
<feature type="compositionally biased region" description="Basic and acidic residues" evidence="1">
    <location>
        <begin position="40"/>
        <end position="50"/>
    </location>
</feature>
<keyword evidence="3" id="KW-1185">Reference proteome</keyword>
<reference evidence="2 3" key="1">
    <citation type="journal article" date="2021" name="Plant Biotechnol. J.">
        <title>Multi-omics assisted identification of the key and species-specific regulatory components of drought-tolerant mechanisms in Gossypium stocksii.</title>
        <authorList>
            <person name="Yu D."/>
            <person name="Ke L."/>
            <person name="Zhang D."/>
            <person name="Wu Y."/>
            <person name="Sun Y."/>
            <person name="Mei J."/>
            <person name="Sun J."/>
            <person name="Sun Y."/>
        </authorList>
    </citation>
    <scope>NUCLEOTIDE SEQUENCE [LARGE SCALE GENOMIC DNA]</scope>
    <source>
        <strain evidence="3">cv. E1</strain>
        <tissue evidence="2">Leaf</tissue>
    </source>
</reference>
<evidence type="ECO:0000313" key="2">
    <source>
        <dbReference type="EMBL" id="KAH1057700.1"/>
    </source>
</evidence>
<protein>
    <recommendedName>
        <fullName evidence="4">BZIP domain-containing protein</fullName>
    </recommendedName>
</protein>
<name>A0A9D3ZRZ5_9ROSI</name>